<reference evidence="3" key="1">
    <citation type="journal article" date="2013" name="Nature">
        <title>Draft genome of the wheat A-genome progenitor Triticum urartu.</title>
        <authorList>
            <person name="Ling H.Q."/>
            <person name="Zhao S."/>
            <person name="Liu D."/>
            <person name="Wang J."/>
            <person name="Sun H."/>
            <person name="Zhang C."/>
            <person name="Fan H."/>
            <person name="Li D."/>
            <person name="Dong L."/>
            <person name="Tao Y."/>
            <person name="Gao C."/>
            <person name="Wu H."/>
            <person name="Li Y."/>
            <person name="Cui Y."/>
            <person name="Guo X."/>
            <person name="Zheng S."/>
            <person name="Wang B."/>
            <person name="Yu K."/>
            <person name="Liang Q."/>
            <person name="Yang W."/>
            <person name="Lou X."/>
            <person name="Chen J."/>
            <person name="Feng M."/>
            <person name="Jian J."/>
            <person name="Zhang X."/>
            <person name="Luo G."/>
            <person name="Jiang Y."/>
            <person name="Liu J."/>
            <person name="Wang Z."/>
            <person name="Sha Y."/>
            <person name="Zhang B."/>
            <person name="Wu H."/>
            <person name="Tang D."/>
            <person name="Shen Q."/>
            <person name="Xue P."/>
            <person name="Zou S."/>
            <person name="Wang X."/>
            <person name="Liu X."/>
            <person name="Wang F."/>
            <person name="Yang Y."/>
            <person name="An X."/>
            <person name="Dong Z."/>
            <person name="Zhang K."/>
            <person name="Zhang X."/>
            <person name="Luo M.C."/>
            <person name="Dvorak J."/>
            <person name="Tong Y."/>
            <person name="Wang J."/>
            <person name="Yang H."/>
            <person name="Li Z."/>
            <person name="Wang D."/>
            <person name="Zhang A."/>
            <person name="Wang J."/>
        </authorList>
    </citation>
    <scope>NUCLEOTIDE SEQUENCE</scope>
    <source>
        <strain evidence="3">cv. G1812</strain>
    </source>
</reference>
<evidence type="ECO:0000259" key="1">
    <source>
        <dbReference type="Pfam" id="PF13966"/>
    </source>
</evidence>
<keyword evidence="3" id="KW-1185">Reference proteome</keyword>
<dbReference type="EnsemblPlants" id="TuG1812G0400002106.01.T01">
    <property type="protein sequence ID" value="TuG1812G0400002106.01.T01.cds277565"/>
    <property type="gene ID" value="TuG1812G0400002106.01"/>
</dbReference>
<evidence type="ECO:0000313" key="3">
    <source>
        <dbReference type="Proteomes" id="UP000015106"/>
    </source>
</evidence>
<organism evidence="2 3">
    <name type="scientific">Triticum urartu</name>
    <name type="common">Red wild einkorn</name>
    <name type="synonym">Crithodium urartu</name>
    <dbReference type="NCBI Taxonomy" id="4572"/>
    <lineage>
        <taxon>Eukaryota</taxon>
        <taxon>Viridiplantae</taxon>
        <taxon>Streptophyta</taxon>
        <taxon>Embryophyta</taxon>
        <taxon>Tracheophyta</taxon>
        <taxon>Spermatophyta</taxon>
        <taxon>Magnoliopsida</taxon>
        <taxon>Liliopsida</taxon>
        <taxon>Poales</taxon>
        <taxon>Poaceae</taxon>
        <taxon>BOP clade</taxon>
        <taxon>Pooideae</taxon>
        <taxon>Triticodae</taxon>
        <taxon>Triticeae</taxon>
        <taxon>Triticinae</taxon>
        <taxon>Triticum</taxon>
    </lineage>
</organism>
<feature type="domain" description="Reverse transcriptase zinc-binding" evidence="1">
    <location>
        <begin position="16"/>
        <end position="85"/>
    </location>
</feature>
<dbReference type="AlphaFoldDB" id="A0A8R7Q3G0"/>
<reference evidence="2" key="3">
    <citation type="submission" date="2022-06" db="UniProtKB">
        <authorList>
            <consortium name="EnsemblPlants"/>
        </authorList>
    </citation>
    <scope>IDENTIFICATION</scope>
</reference>
<dbReference type="Pfam" id="PF13966">
    <property type="entry name" value="zf-RVT"/>
    <property type="match status" value="1"/>
</dbReference>
<name>A0A8R7Q3G0_TRIUA</name>
<reference evidence="2" key="2">
    <citation type="submission" date="2018-03" db="EMBL/GenBank/DDBJ databases">
        <title>The Triticum urartu genome reveals the dynamic nature of wheat genome evolution.</title>
        <authorList>
            <person name="Ling H."/>
            <person name="Ma B."/>
            <person name="Shi X."/>
            <person name="Liu H."/>
            <person name="Dong L."/>
            <person name="Sun H."/>
            <person name="Cao Y."/>
            <person name="Gao Q."/>
            <person name="Zheng S."/>
            <person name="Li Y."/>
            <person name="Yu Y."/>
            <person name="Du H."/>
            <person name="Qi M."/>
            <person name="Li Y."/>
            <person name="Yu H."/>
            <person name="Cui Y."/>
            <person name="Wang N."/>
            <person name="Chen C."/>
            <person name="Wu H."/>
            <person name="Zhao Y."/>
            <person name="Zhang J."/>
            <person name="Li Y."/>
            <person name="Zhou W."/>
            <person name="Zhang B."/>
            <person name="Hu W."/>
            <person name="Eijk M."/>
            <person name="Tang J."/>
            <person name="Witsenboer H."/>
            <person name="Zhao S."/>
            <person name="Li Z."/>
            <person name="Zhang A."/>
            <person name="Wang D."/>
            <person name="Liang C."/>
        </authorList>
    </citation>
    <scope>NUCLEOTIDE SEQUENCE [LARGE SCALE GENOMIC DNA]</scope>
    <source>
        <strain evidence="2">cv. G1812</strain>
    </source>
</reference>
<sequence>MARSGNGLGQSSNWPEEEKLWKAPWRVKAPNKMKIVLWRLAHDCLPSGEQLRHRHVPTWTDCFFCGGLESVEHALLFCPHACAVWESVKETFEIKLCRSSFASPKQWLFDYLSRCFDREATVMTVTIWHIWEARNTARNEPEAPHP</sequence>
<evidence type="ECO:0000313" key="2">
    <source>
        <dbReference type="EnsemblPlants" id="TuG1812G0400002106.01.T01.cds277565"/>
    </source>
</evidence>
<accession>A0A8R7Q3G0</accession>
<dbReference type="Gramene" id="TuG1812G0400002106.01.T01">
    <property type="protein sequence ID" value="TuG1812G0400002106.01.T01.cds277565"/>
    <property type="gene ID" value="TuG1812G0400002106.01"/>
</dbReference>
<protein>
    <recommendedName>
        <fullName evidence="1">Reverse transcriptase zinc-binding domain-containing protein</fullName>
    </recommendedName>
</protein>
<dbReference type="InterPro" id="IPR026960">
    <property type="entry name" value="RVT-Znf"/>
</dbReference>
<proteinExistence type="predicted"/>
<dbReference type="Proteomes" id="UP000015106">
    <property type="component" value="Chromosome 4"/>
</dbReference>